<dbReference type="AlphaFoldDB" id="A0A286EGZ9"/>
<protein>
    <submittedName>
        <fullName evidence="3">Uncharacterized protein</fullName>
    </submittedName>
</protein>
<dbReference type="EMBL" id="OCNF01000023">
    <property type="protein sequence ID" value="SOD70183.1"/>
    <property type="molecule type" value="Genomic_DNA"/>
</dbReference>
<keyword evidence="2" id="KW-0732">Signal</keyword>
<evidence type="ECO:0000313" key="3">
    <source>
        <dbReference type="EMBL" id="SOD70183.1"/>
    </source>
</evidence>
<feature type="region of interest" description="Disordered" evidence="1">
    <location>
        <begin position="184"/>
        <end position="209"/>
    </location>
</feature>
<keyword evidence="4" id="KW-1185">Reference proteome</keyword>
<dbReference type="OrthoDB" id="7462457at2"/>
<evidence type="ECO:0000256" key="2">
    <source>
        <dbReference type="SAM" id="SignalP"/>
    </source>
</evidence>
<name>A0A286EGZ9_9NEIS</name>
<sequence>MHRKIPHSVLMMSVMLSSSAYAQLSCESSYGVITRVDGVLGQAMCQNQSQIFIDLVKNLEKTNPAYTRTSAAEVQGRFNDVDMTLHYAAHSNTLTFTSPELNIANQTFTGSTRKESQRMFTDWLKKSGVIGQIMNQQAKTSASSPITGAGGMMPSVSSSDFNVGWRDSSNIVATHNVALSSPANALDSADGTSSANTTSSSNNPSSSPASMLGLGLNVGSYSIDGSKDNVDTITLPLSYSFNIQEHSGQKIIVSLPITLYQVGKAKGYHGGVGLGYRYPLNDKWTLTPSVRYTLSASADRATVASVMSGSLMSTYTVPVGKFDVALGNMIGYYKTGKFKTGNYSFDPKIKQTMLRNGVMLSQPITLKGKKLAVEYSVIDTRYVGGNKPFLSRMQEYGVTVGLHKDEVAQNKKWSSWRGGITYMRGKNVKGFTGNVGYWF</sequence>
<feature type="signal peptide" evidence="2">
    <location>
        <begin position="1"/>
        <end position="22"/>
    </location>
</feature>
<proteinExistence type="predicted"/>
<organism evidence="3 4">
    <name type="scientific">Alysiella filiformis DSM 16848</name>
    <dbReference type="NCBI Taxonomy" id="1120981"/>
    <lineage>
        <taxon>Bacteria</taxon>
        <taxon>Pseudomonadati</taxon>
        <taxon>Pseudomonadota</taxon>
        <taxon>Betaproteobacteria</taxon>
        <taxon>Neisseriales</taxon>
        <taxon>Neisseriaceae</taxon>
        <taxon>Alysiella</taxon>
    </lineage>
</organism>
<evidence type="ECO:0000313" key="4">
    <source>
        <dbReference type="Proteomes" id="UP000219669"/>
    </source>
</evidence>
<accession>A0A286EGZ9</accession>
<feature type="chain" id="PRO_5013058194" evidence="2">
    <location>
        <begin position="23"/>
        <end position="439"/>
    </location>
</feature>
<evidence type="ECO:0000256" key="1">
    <source>
        <dbReference type="SAM" id="MobiDB-lite"/>
    </source>
</evidence>
<dbReference type="RefSeq" id="WP_097114972.1">
    <property type="nucleotide sequence ID" value="NZ_CP083931.1"/>
</dbReference>
<dbReference type="Proteomes" id="UP000219669">
    <property type="component" value="Unassembled WGS sequence"/>
</dbReference>
<gene>
    <name evidence="3" type="ORF">SAMN02746062_02013</name>
</gene>
<feature type="compositionally biased region" description="Low complexity" evidence="1">
    <location>
        <begin position="192"/>
        <end position="209"/>
    </location>
</feature>
<reference evidence="3 4" key="1">
    <citation type="submission" date="2017-09" db="EMBL/GenBank/DDBJ databases">
        <authorList>
            <person name="Ehlers B."/>
            <person name="Leendertz F.H."/>
        </authorList>
    </citation>
    <scope>NUCLEOTIDE SEQUENCE [LARGE SCALE GENOMIC DNA]</scope>
    <source>
        <strain evidence="3 4">DSM 16848</strain>
    </source>
</reference>